<organism evidence="1 2">
    <name type="scientific">Smallanthus sonchifolius</name>
    <dbReference type="NCBI Taxonomy" id="185202"/>
    <lineage>
        <taxon>Eukaryota</taxon>
        <taxon>Viridiplantae</taxon>
        <taxon>Streptophyta</taxon>
        <taxon>Embryophyta</taxon>
        <taxon>Tracheophyta</taxon>
        <taxon>Spermatophyta</taxon>
        <taxon>Magnoliopsida</taxon>
        <taxon>eudicotyledons</taxon>
        <taxon>Gunneridae</taxon>
        <taxon>Pentapetalae</taxon>
        <taxon>asterids</taxon>
        <taxon>campanulids</taxon>
        <taxon>Asterales</taxon>
        <taxon>Asteraceae</taxon>
        <taxon>Asteroideae</taxon>
        <taxon>Heliantheae alliance</taxon>
        <taxon>Millerieae</taxon>
        <taxon>Smallanthus</taxon>
    </lineage>
</organism>
<evidence type="ECO:0000313" key="1">
    <source>
        <dbReference type="EMBL" id="KAI3820658.1"/>
    </source>
</evidence>
<gene>
    <name evidence="1" type="ORF">L1987_08206</name>
</gene>
<name>A0ACB9JJI4_9ASTR</name>
<evidence type="ECO:0000313" key="2">
    <source>
        <dbReference type="Proteomes" id="UP001056120"/>
    </source>
</evidence>
<comment type="caution">
    <text evidence="1">The sequence shown here is derived from an EMBL/GenBank/DDBJ whole genome shotgun (WGS) entry which is preliminary data.</text>
</comment>
<reference evidence="1 2" key="2">
    <citation type="journal article" date="2022" name="Mol. Ecol. Resour.">
        <title>The genomes of chicory, endive, great burdock and yacon provide insights into Asteraceae paleo-polyploidization history and plant inulin production.</title>
        <authorList>
            <person name="Fan W."/>
            <person name="Wang S."/>
            <person name="Wang H."/>
            <person name="Wang A."/>
            <person name="Jiang F."/>
            <person name="Liu H."/>
            <person name="Zhao H."/>
            <person name="Xu D."/>
            <person name="Zhang Y."/>
        </authorList>
    </citation>
    <scope>NUCLEOTIDE SEQUENCE [LARGE SCALE GENOMIC DNA]</scope>
    <source>
        <strain evidence="2">cv. Yunnan</strain>
        <tissue evidence="1">Leaves</tissue>
    </source>
</reference>
<sequence length="132" mass="15079">MEAELGKVGEYSWGNVSKGGHGKVNTGSFFISILFSSDFVYCWLVALVEDSKTSSRGWVKSRRRFGEEIEDEDIPQSDNHGSDIEYGGALWDIFRRQDVPKLTEYIKKHRKEFRGINNSHVGSLISTHFVYL</sequence>
<proteinExistence type="predicted"/>
<accession>A0ACB9JJI4</accession>
<reference evidence="2" key="1">
    <citation type="journal article" date="2022" name="Mol. Ecol. Resour.">
        <title>The genomes of chicory, endive, great burdock and yacon provide insights into Asteraceae palaeo-polyploidization history and plant inulin production.</title>
        <authorList>
            <person name="Fan W."/>
            <person name="Wang S."/>
            <person name="Wang H."/>
            <person name="Wang A."/>
            <person name="Jiang F."/>
            <person name="Liu H."/>
            <person name="Zhao H."/>
            <person name="Xu D."/>
            <person name="Zhang Y."/>
        </authorList>
    </citation>
    <scope>NUCLEOTIDE SEQUENCE [LARGE SCALE GENOMIC DNA]</scope>
    <source>
        <strain evidence="2">cv. Yunnan</strain>
    </source>
</reference>
<dbReference type="EMBL" id="CM042020">
    <property type="protein sequence ID" value="KAI3820658.1"/>
    <property type="molecule type" value="Genomic_DNA"/>
</dbReference>
<protein>
    <submittedName>
        <fullName evidence="1">Uncharacterized protein</fullName>
    </submittedName>
</protein>
<dbReference type="Proteomes" id="UP001056120">
    <property type="component" value="Linkage Group LG03"/>
</dbReference>
<keyword evidence="2" id="KW-1185">Reference proteome</keyword>